<reference evidence="2" key="2">
    <citation type="submission" date="2019-06" db="EMBL/GenBank/DDBJ databases">
        <title>Genomics analysis of Aphanomyces spp. identifies a new class of oomycete effector associated with host adaptation.</title>
        <authorList>
            <person name="Gaulin E."/>
        </authorList>
    </citation>
    <scope>NUCLEOTIDE SEQUENCE</scope>
    <source>
        <strain evidence="2">CBS 578.67</strain>
    </source>
</reference>
<organism evidence="3 4">
    <name type="scientific">Aphanomyces stellatus</name>
    <dbReference type="NCBI Taxonomy" id="120398"/>
    <lineage>
        <taxon>Eukaryota</taxon>
        <taxon>Sar</taxon>
        <taxon>Stramenopiles</taxon>
        <taxon>Oomycota</taxon>
        <taxon>Saprolegniomycetes</taxon>
        <taxon>Saprolegniales</taxon>
        <taxon>Verrucalvaceae</taxon>
        <taxon>Aphanomyces</taxon>
    </lineage>
</organism>
<evidence type="ECO:0000313" key="4">
    <source>
        <dbReference type="Proteomes" id="UP000332933"/>
    </source>
</evidence>
<dbReference type="OrthoDB" id="10405295at2759"/>
<sequence length="361" mass="40944">MMQRRAMTATEKESRARKMHRERARESRRVQQEHLAYLRAKVADLTRVLSTKTEPLAWREIASALESHAEEAKMTNRELKHRVRRGQEIMAALAAWASSSHPDEAIDTHGDWRQHALVHTGDARMQSFAWLTERMLHNKERALGQRWDSASAVTLVEPAHEHGAAAYVVLRLARIIQASVAECTETQRRIYFQGWHDDEGDVSVESEALTRAFGQDVAYLHFPASNELCLYRLFECTDESSVLVMNSIVDDAAQPDLGNASAPMLAWIAIDKIDDTTTRMADLLVVRLTPLATEAEYAERLHVDLETVGAMSDDARFEALKRMAVNELEHNMWHCEQLFFDSLVKVQQTNTPVNVSGDDGR</sequence>
<reference evidence="3 4" key="1">
    <citation type="submission" date="2019-03" db="EMBL/GenBank/DDBJ databases">
        <authorList>
            <person name="Gaulin E."/>
            <person name="Dumas B."/>
        </authorList>
    </citation>
    <scope>NUCLEOTIDE SEQUENCE [LARGE SCALE GENOMIC DNA]</scope>
    <source>
        <strain evidence="3">CBS 568.67</strain>
    </source>
</reference>
<evidence type="ECO:0000313" key="3">
    <source>
        <dbReference type="EMBL" id="VFT87674.1"/>
    </source>
</evidence>
<evidence type="ECO:0000256" key="1">
    <source>
        <dbReference type="SAM" id="MobiDB-lite"/>
    </source>
</evidence>
<protein>
    <submittedName>
        <fullName evidence="3">Aste57867_10805 protein</fullName>
    </submittedName>
</protein>
<feature type="region of interest" description="Disordered" evidence="1">
    <location>
        <begin position="1"/>
        <end position="30"/>
    </location>
</feature>
<accession>A0A485KRB1</accession>
<dbReference type="AlphaFoldDB" id="A0A485KRB1"/>
<evidence type="ECO:0000313" key="2">
    <source>
        <dbReference type="EMBL" id="KAF0698575.1"/>
    </source>
</evidence>
<gene>
    <name evidence="3" type="primary">Aste57867_10805</name>
    <name evidence="2" type="ORF">As57867_010765</name>
    <name evidence="3" type="ORF">ASTE57867_10805</name>
</gene>
<dbReference type="EMBL" id="VJMH01005230">
    <property type="protein sequence ID" value="KAF0698575.1"/>
    <property type="molecule type" value="Genomic_DNA"/>
</dbReference>
<dbReference type="EMBL" id="CAADRA010005251">
    <property type="protein sequence ID" value="VFT87674.1"/>
    <property type="molecule type" value="Genomic_DNA"/>
</dbReference>
<keyword evidence="4" id="KW-1185">Reference proteome</keyword>
<proteinExistence type="predicted"/>
<name>A0A485KRB1_9STRA</name>
<dbReference type="Proteomes" id="UP000332933">
    <property type="component" value="Unassembled WGS sequence"/>
</dbReference>